<dbReference type="GO" id="GO:0006633">
    <property type="term" value="P:fatty acid biosynthetic process"/>
    <property type="evidence" value="ECO:0007669"/>
    <property type="project" value="TreeGrafter"/>
</dbReference>
<dbReference type="InterPro" id="IPR036291">
    <property type="entry name" value="NAD(P)-bd_dom_sf"/>
</dbReference>
<dbReference type="SUPFAM" id="SSF51735">
    <property type="entry name" value="NAD(P)-binding Rossmann-fold domains"/>
    <property type="match status" value="1"/>
</dbReference>
<evidence type="ECO:0000313" key="1">
    <source>
        <dbReference type="EMBL" id="KAA0201678.1"/>
    </source>
</evidence>
<sequence>MLSLVYKHMSDAMKKHPEADVLINFASLRSAYDATLETLQYPQIRTIAIIAEGIPENMTRVLNKRAAAAGVTIIGPATVGGHMSDAMKKHPEADVLINFASLRSAYDATLETLQYPQVPCSTLRYTPVFPCTLQYPQIRTIAIIAEGIPENMTRVLNKRAAAAGFGHAGACANADRETAVAKNAALAAAGARVPPSFDELGDVIQRVYDELLRTGVVVPRQEVPPPTVPMDFSWARVSGGVGLGGWGRDQRVRRNGPGEWGTGPGGVVLLGPEEWVQLGELGLIRKPASFMTSISDERGQELLYAGMPISAVLEQGGSGVGKW</sequence>
<gene>
    <name evidence="1" type="ORF">HAZT_HAZT005084</name>
</gene>
<feature type="non-terminal residue" evidence="1">
    <location>
        <position position="323"/>
    </location>
</feature>
<dbReference type="AlphaFoldDB" id="A0A6A0H7E5"/>
<accession>A0A6A0H7E5</accession>
<reference evidence="1" key="3">
    <citation type="submission" date="2019-06" db="EMBL/GenBank/DDBJ databases">
        <authorList>
            <person name="Poynton C."/>
            <person name="Hasenbein S."/>
            <person name="Benoit J.B."/>
            <person name="Sepulveda M.S."/>
            <person name="Poelchau M.F."/>
            <person name="Murali S.C."/>
            <person name="Chen S."/>
            <person name="Glastad K.M."/>
            <person name="Werren J.H."/>
            <person name="Vineis J.H."/>
            <person name="Bowen J.L."/>
            <person name="Friedrich M."/>
            <person name="Jones J."/>
            <person name="Robertson H.M."/>
            <person name="Feyereisen R."/>
            <person name="Mechler-Hickson A."/>
            <person name="Mathers N."/>
            <person name="Lee C.E."/>
            <person name="Colbourne J.K."/>
            <person name="Biales A."/>
            <person name="Johnston J.S."/>
            <person name="Wellborn G.A."/>
            <person name="Rosendale A.J."/>
            <person name="Cridge A.G."/>
            <person name="Munoz-Torres M.C."/>
            <person name="Bain P.A."/>
            <person name="Manny A.R."/>
            <person name="Major K.M."/>
            <person name="Lambert F.N."/>
            <person name="Vulpe C.D."/>
            <person name="Tuck P."/>
            <person name="Blalock B.J."/>
            <person name="Lin Y.-Y."/>
            <person name="Smith M.E."/>
            <person name="Ochoa-Acuna H."/>
            <person name="Chen M.-J.M."/>
            <person name="Childers C.P."/>
            <person name="Qu J."/>
            <person name="Dugan S."/>
            <person name="Lee S.L."/>
            <person name="Chao H."/>
            <person name="Dinh H."/>
            <person name="Han Y."/>
            <person name="Doddapaneni H."/>
            <person name="Worley K.C."/>
            <person name="Muzny D.M."/>
            <person name="Gibbs R.A."/>
            <person name="Richards S."/>
        </authorList>
    </citation>
    <scope>NUCLEOTIDE SEQUENCE</scope>
    <source>
        <strain evidence="1">HAZT.00-mixed</strain>
        <tissue evidence="1">Whole organism</tissue>
    </source>
</reference>
<dbReference type="GO" id="GO:0003878">
    <property type="term" value="F:ATP citrate synthase activity"/>
    <property type="evidence" value="ECO:0007669"/>
    <property type="project" value="TreeGrafter"/>
</dbReference>
<protein>
    <submittedName>
        <fullName evidence="1">Uncharacterized protein</fullName>
    </submittedName>
</protein>
<dbReference type="GO" id="GO:0005829">
    <property type="term" value="C:cytosol"/>
    <property type="evidence" value="ECO:0007669"/>
    <property type="project" value="TreeGrafter"/>
</dbReference>
<dbReference type="PANTHER" id="PTHR23118:SF42">
    <property type="entry name" value="ATP-CITRATE SYNTHASE"/>
    <property type="match status" value="1"/>
</dbReference>
<dbReference type="InterPro" id="IPR016102">
    <property type="entry name" value="Succinyl-CoA_synth-like"/>
</dbReference>
<dbReference type="SUPFAM" id="SSF52210">
    <property type="entry name" value="Succinyl-CoA synthetase domains"/>
    <property type="match status" value="1"/>
</dbReference>
<dbReference type="GO" id="GO:0006085">
    <property type="term" value="P:acetyl-CoA biosynthetic process"/>
    <property type="evidence" value="ECO:0007669"/>
    <property type="project" value="TreeGrafter"/>
</dbReference>
<proteinExistence type="predicted"/>
<dbReference type="PANTHER" id="PTHR23118">
    <property type="entry name" value="ATP-CITRATE SYNTHASE"/>
    <property type="match status" value="1"/>
</dbReference>
<organism evidence="1">
    <name type="scientific">Hyalella azteca</name>
    <name type="common">Amphipod</name>
    <dbReference type="NCBI Taxonomy" id="294128"/>
    <lineage>
        <taxon>Eukaryota</taxon>
        <taxon>Metazoa</taxon>
        <taxon>Ecdysozoa</taxon>
        <taxon>Arthropoda</taxon>
        <taxon>Crustacea</taxon>
        <taxon>Multicrustacea</taxon>
        <taxon>Malacostraca</taxon>
        <taxon>Eumalacostraca</taxon>
        <taxon>Peracarida</taxon>
        <taxon>Amphipoda</taxon>
        <taxon>Senticaudata</taxon>
        <taxon>Talitrida</taxon>
        <taxon>Talitroidea</taxon>
        <taxon>Hyalellidae</taxon>
        <taxon>Hyalella</taxon>
    </lineage>
</organism>
<comment type="caution">
    <text evidence="1">The sequence shown here is derived from an EMBL/GenBank/DDBJ whole genome shotgun (WGS) entry which is preliminary data.</text>
</comment>
<dbReference type="Gene3D" id="3.40.50.720">
    <property type="entry name" value="NAD(P)-binding Rossmann-like Domain"/>
    <property type="match status" value="2"/>
</dbReference>
<reference evidence="1" key="2">
    <citation type="journal article" date="2018" name="Environ. Sci. Technol.">
        <title>The Toxicogenome of Hyalella azteca: A Model for Sediment Ecotoxicology and Evolutionary Toxicology.</title>
        <authorList>
            <person name="Poynton H.C."/>
            <person name="Hasenbein S."/>
            <person name="Benoit J.B."/>
            <person name="Sepulveda M.S."/>
            <person name="Poelchau M.F."/>
            <person name="Hughes D.S.T."/>
            <person name="Murali S.C."/>
            <person name="Chen S."/>
            <person name="Glastad K.M."/>
            <person name="Goodisman M.A.D."/>
            <person name="Werren J.H."/>
            <person name="Vineis J.H."/>
            <person name="Bowen J.L."/>
            <person name="Friedrich M."/>
            <person name="Jones J."/>
            <person name="Robertson H.M."/>
            <person name="Feyereisen R."/>
            <person name="Mechler-Hickson A."/>
            <person name="Mathers N."/>
            <person name="Lee C.E."/>
            <person name="Colbourne J.K."/>
            <person name="Biales A."/>
            <person name="Johnston J.S."/>
            <person name="Wellborn G.A."/>
            <person name="Rosendale A.J."/>
            <person name="Cridge A.G."/>
            <person name="Munoz-Torres M.C."/>
            <person name="Bain P.A."/>
            <person name="Manny A.R."/>
            <person name="Major K.M."/>
            <person name="Lambert F.N."/>
            <person name="Vulpe C.D."/>
            <person name="Tuck P."/>
            <person name="Blalock B.J."/>
            <person name="Lin Y.Y."/>
            <person name="Smith M.E."/>
            <person name="Ochoa-Acuna H."/>
            <person name="Chen M.M."/>
            <person name="Childers C.P."/>
            <person name="Qu J."/>
            <person name="Dugan S."/>
            <person name="Lee S.L."/>
            <person name="Chao H."/>
            <person name="Dinh H."/>
            <person name="Han Y."/>
            <person name="Doddapaneni H."/>
            <person name="Worley K.C."/>
            <person name="Muzny D.M."/>
            <person name="Gibbs R.A."/>
            <person name="Richards S."/>
        </authorList>
    </citation>
    <scope>NUCLEOTIDE SEQUENCE</scope>
    <source>
        <strain evidence="1">HAZT.00-mixed</strain>
        <tissue evidence="1">Whole organism</tissue>
    </source>
</reference>
<reference evidence="1" key="1">
    <citation type="submission" date="2014-08" db="EMBL/GenBank/DDBJ databases">
        <authorList>
            <person name="Murali S."/>
            <person name="Richards S."/>
            <person name="Bandaranaike D."/>
            <person name="Bellair M."/>
            <person name="Blankenburg K."/>
            <person name="Chao H."/>
            <person name="Dinh H."/>
            <person name="Doddapaneni H."/>
            <person name="Dugan-Rocha S."/>
            <person name="Elkadiri S."/>
            <person name="Gnanaolivu R."/>
            <person name="Hughes D."/>
            <person name="Lee S."/>
            <person name="Li M."/>
            <person name="Ming W."/>
            <person name="Munidasa M."/>
            <person name="Muniz J."/>
            <person name="Nguyen L."/>
            <person name="Osuji N."/>
            <person name="Pu L.-L."/>
            <person name="Puazo M."/>
            <person name="Skinner E."/>
            <person name="Qu C."/>
            <person name="Quiroz J."/>
            <person name="Raj R."/>
            <person name="Weissenberger G."/>
            <person name="Xin Y."/>
            <person name="Zou X."/>
            <person name="Han Y."/>
            <person name="Worley K."/>
            <person name="Muzny D."/>
            <person name="Gibbs R."/>
        </authorList>
    </citation>
    <scope>NUCLEOTIDE SEQUENCE</scope>
    <source>
        <strain evidence="1">HAZT.00-mixed</strain>
        <tissue evidence="1">Whole organism</tissue>
    </source>
</reference>
<dbReference type="EMBL" id="JQDR03005164">
    <property type="protein sequence ID" value="KAA0201678.1"/>
    <property type="molecule type" value="Genomic_DNA"/>
</dbReference>
<dbReference type="Proteomes" id="UP000711488">
    <property type="component" value="Unassembled WGS sequence"/>
</dbReference>
<dbReference type="InterPro" id="IPR002020">
    <property type="entry name" value="Citrate_synthase"/>
</dbReference>
<name>A0A6A0H7E5_HYAAZ</name>